<dbReference type="InterPro" id="IPR001466">
    <property type="entry name" value="Beta-lactam-related"/>
</dbReference>
<dbReference type="GO" id="GO:0016787">
    <property type="term" value="F:hydrolase activity"/>
    <property type="evidence" value="ECO:0007669"/>
    <property type="project" value="UniProtKB-KW"/>
</dbReference>
<keyword evidence="3" id="KW-1185">Reference proteome</keyword>
<dbReference type="RefSeq" id="WP_345698055.1">
    <property type="nucleotide sequence ID" value="NZ_BAABIS010000001.1"/>
</dbReference>
<evidence type="ECO:0000259" key="1">
    <source>
        <dbReference type="Pfam" id="PF00144"/>
    </source>
</evidence>
<dbReference type="Gene3D" id="3.40.710.10">
    <property type="entry name" value="DD-peptidase/beta-lactamase superfamily"/>
    <property type="match status" value="1"/>
</dbReference>
<dbReference type="PANTHER" id="PTHR43319">
    <property type="entry name" value="BETA-LACTAMASE-RELATED"/>
    <property type="match status" value="1"/>
</dbReference>
<dbReference type="EMBL" id="BAABIS010000001">
    <property type="protein sequence ID" value="GAA4856972.1"/>
    <property type="molecule type" value="Genomic_DNA"/>
</dbReference>
<evidence type="ECO:0000313" key="3">
    <source>
        <dbReference type="Proteomes" id="UP001501752"/>
    </source>
</evidence>
<dbReference type="PANTHER" id="PTHR43319:SF3">
    <property type="entry name" value="BETA-LACTAMASE-RELATED DOMAIN-CONTAINING PROTEIN"/>
    <property type="match status" value="1"/>
</dbReference>
<evidence type="ECO:0000313" key="2">
    <source>
        <dbReference type="EMBL" id="GAA4856972.1"/>
    </source>
</evidence>
<dbReference type="Pfam" id="PF00144">
    <property type="entry name" value="Beta-lactamase"/>
    <property type="match status" value="1"/>
</dbReference>
<dbReference type="InterPro" id="IPR052907">
    <property type="entry name" value="Beta-lactamase/esterase"/>
</dbReference>
<dbReference type="SUPFAM" id="SSF56601">
    <property type="entry name" value="beta-lactamase/transpeptidase-like"/>
    <property type="match status" value="1"/>
</dbReference>
<sequence length="378" mass="39954">MSVHGTVAEGFEGVREEFGAFLAEEPAAPGAQLAAYLDGRPVVDLWSEGVEQDSLTGVYSVTKGAAHLLVALLVQDGVLDLDREVAAYWPEFAAEGKDRLTLRELLAHRAGVISVEDGFTAAELADDRLIAARLAAQKPYWEPGSAHGYHATVIGALTGEVVLRATGRTLQELYEERIRAPHGLELYLGLPAELEPRFRSLLRAEPTPEQLTEFLAQPMPGKDSLFAISFNLRTDLVNFVNERETRAGGSASAGGVGSARGVAGLYAAAISGLGGRGPLLEPETVAEFTTVHYPGTDLVTGSVDNFALGFETSGLSYPFLGPDAFGHCGVSGAQGFADPASGVAYGYTRRRFVFPPSGAAPENDRLAAAVVRAARAAR</sequence>
<organism evidence="2 3">
    <name type="scientific">Kitasatospora terrestris</name>
    <dbReference type="NCBI Taxonomy" id="258051"/>
    <lineage>
        <taxon>Bacteria</taxon>
        <taxon>Bacillati</taxon>
        <taxon>Actinomycetota</taxon>
        <taxon>Actinomycetes</taxon>
        <taxon>Kitasatosporales</taxon>
        <taxon>Streptomycetaceae</taxon>
        <taxon>Kitasatospora</taxon>
    </lineage>
</organism>
<dbReference type="Proteomes" id="UP001501752">
    <property type="component" value="Unassembled WGS sequence"/>
</dbReference>
<feature type="domain" description="Beta-lactamase-related" evidence="1">
    <location>
        <begin position="23"/>
        <end position="361"/>
    </location>
</feature>
<proteinExistence type="predicted"/>
<dbReference type="InterPro" id="IPR012338">
    <property type="entry name" value="Beta-lactam/transpept-like"/>
</dbReference>
<protein>
    <submittedName>
        <fullName evidence="2">Serine hydrolase domain-containing protein</fullName>
    </submittedName>
</protein>
<name>A0ABP9DRQ7_9ACTN</name>
<accession>A0ABP9DRQ7</accession>
<keyword evidence="2" id="KW-0378">Hydrolase</keyword>
<reference evidence="3" key="1">
    <citation type="journal article" date="2019" name="Int. J. Syst. Evol. Microbiol.">
        <title>The Global Catalogue of Microorganisms (GCM) 10K type strain sequencing project: providing services to taxonomists for standard genome sequencing and annotation.</title>
        <authorList>
            <consortium name="The Broad Institute Genomics Platform"/>
            <consortium name="The Broad Institute Genome Sequencing Center for Infectious Disease"/>
            <person name="Wu L."/>
            <person name="Ma J."/>
        </authorList>
    </citation>
    <scope>NUCLEOTIDE SEQUENCE [LARGE SCALE GENOMIC DNA]</scope>
    <source>
        <strain evidence="3">JCM 13006</strain>
    </source>
</reference>
<comment type="caution">
    <text evidence="2">The sequence shown here is derived from an EMBL/GenBank/DDBJ whole genome shotgun (WGS) entry which is preliminary data.</text>
</comment>
<gene>
    <name evidence="2" type="ORF">GCM10023235_38210</name>
</gene>